<dbReference type="Pfam" id="PF01047">
    <property type="entry name" value="MarR"/>
    <property type="match status" value="1"/>
</dbReference>
<accession>A0A1P8Q5W9</accession>
<dbReference type="GO" id="GO:0006950">
    <property type="term" value="P:response to stress"/>
    <property type="evidence" value="ECO:0007669"/>
    <property type="project" value="TreeGrafter"/>
</dbReference>
<name>A0A1P8Q5W9_9LACO</name>
<dbReference type="Gene3D" id="1.10.10.10">
    <property type="entry name" value="Winged helix-like DNA-binding domain superfamily/Winged helix DNA-binding domain"/>
    <property type="match status" value="1"/>
</dbReference>
<dbReference type="InterPro" id="IPR000835">
    <property type="entry name" value="HTH_MarR-typ"/>
</dbReference>
<dbReference type="PROSITE" id="PS50995">
    <property type="entry name" value="HTH_MARR_2"/>
    <property type="match status" value="1"/>
</dbReference>
<dbReference type="InterPro" id="IPR039422">
    <property type="entry name" value="MarR/SlyA-like"/>
</dbReference>
<protein>
    <recommendedName>
        <fullName evidence="1">HTH marR-type domain-containing protein</fullName>
    </recommendedName>
</protein>
<dbReference type="PANTHER" id="PTHR33164:SF57">
    <property type="entry name" value="MARR-FAMILY TRANSCRIPTIONAL REGULATOR"/>
    <property type="match status" value="1"/>
</dbReference>
<dbReference type="SUPFAM" id="SSF46785">
    <property type="entry name" value="Winged helix' DNA-binding domain"/>
    <property type="match status" value="1"/>
</dbReference>
<dbReference type="InterPro" id="IPR036390">
    <property type="entry name" value="WH_DNA-bd_sf"/>
</dbReference>
<evidence type="ECO:0000259" key="1">
    <source>
        <dbReference type="PROSITE" id="PS50995"/>
    </source>
</evidence>
<dbReference type="GO" id="GO:0003700">
    <property type="term" value="F:DNA-binding transcription factor activity"/>
    <property type="evidence" value="ECO:0007669"/>
    <property type="project" value="InterPro"/>
</dbReference>
<dbReference type="AlphaFoldDB" id="A0A1P8Q5W9"/>
<dbReference type="RefSeq" id="WP_076618345.1">
    <property type="nucleotide sequence ID" value="NZ_CP019323.1"/>
</dbReference>
<dbReference type="Proteomes" id="UP000187499">
    <property type="component" value="Chromosome"/>
</dbReference>
<dbReference type="SMART" id="SM00347">
    <property type="entry name" value="HTH_MARR"/>
    <property type="match status" value="1"/>
</dbReference>
<keyword evidence="3" id="KW-1185">Reference proteome</keyword>
<evidence type="ECO:0000313" key="3">
    <source>
        <dbReference type="Proteomes" id="UP000187499"/>
    </source>
</evidence>
<dbReference type="OrthoDB" id="5195026at2"/>
<proteinExistence type="predicted"/>
<dbReference type="EMBL" id="CP019323">
    <property type="protein sequence ID" value="APX73237.1"/>
    <property type="molecule type" value="Genomic_DNA"/>
</dbReference>
<dbReference type="STRING" id="1847728.BTM29_12070"/>
<feature type="domain" description="HTH marR-type" evidence="1">
    <location>
        <begin position="1"/>
        <end position="120"/>
    </location>
</feature>
<reference evidence="3" key="1">
    <citation type="submission" date="2016-12" db="EMBL/GenBank/DDBJ databases">
        <authorList>
            <person name="Jung M.Y."/>
            <person name="Lee S.H."/>
        </authorList>
    </citation>
    <scope>NUCLEOTIDE SEQUENCE [LARGE SCALE GENOMIC DNA]</scope>
    <source>
        <strain evidence="3">WiKim39</strain>
    </source>
</reference>
<organism evidence="2 3">
    <name type="scientific">Companilactobacillus allii</name>
    <dbReference type="NCBI Taxonomy" id="1847728"/>
    <lineage>
        <taxon>Bacteria</taxon>
        <taxon>Bacillati</taxon>
        <taxon>Bacillota</taxon>
        <taxon>Bacilli</taxon>
        <taxon>Lactobacillales</taxon>
        <taxon>Lactobacillaceae</taxon>
        <taxon>Companilactobacillus</taxon>
    </lineage>
</organism>
<evidence type="ECO:0000313" key="2">
    <source>
        <dbReference type="EMBL" id="APX73237.1"/>
    </source>
</evidence>
<dbReference type="KEGG" id="lalw:BTM29_12070"/>
<dbReference type="InterPro" id="IPR036388">
    <property type="entry name" value="WH-like_DNA-bd_sf"/>
</dbReference>
<gene>
    <name evidence="2" type="ORF">BTM29_12070</name>
</gene>
<dbReference type="PANTHER" id="PTHR33164">
    <property type="entry name" value="TRANSCRIPTIONAL REGULATOR, MARR FAMILY"/>
    <property type="match status" value="1"/>
</dbReference>
<sequence length="120" mass="14147">MKDKNIEKWFDFIGKQRQIENELSNIGDLLSLNEFYVLYFLDLEDNRKLRLQDLQSDIGLSQSAMSRMITRLEAKECGVIKRSTCDDDKRGIYVSLTQKGEETLNRYQPMVVDILKRELH</sequence>